<comment type="caution">
    <text evidence="2">The sequence shown here is derived from an EMBL/GenBank/DDBJ whole genome shotgun (WGS) entry which is preliminary data.</text>
</comment>
<evidence type="ECO:0000313" key="3">
    <source>
        <dbReference type="Proteomes" id="UP000324222"/>
    </source>
</evidence>
<proteinExistence type="predicted"/>
<accession>A0A5B7FAA8</accession>
<keyword evidence="3" id="KW-1185">Reference proteome</keyword>
<dbReference type="AlphaFoldDB" id="A0A5B7FAA8"/>
<feature type="region of interest" description="Disordered" evidence="1">
    <location>
        <begin position="1"/>
        <end position="37"/>
    </location>
</feature>
<evidence type="ECO:0000256" key="1">
    <source>
        <dbReference type="SAM" id="MobiDB-lite"/>
    </source>
</evidence>
<name>A0A5B7FAA8_PORTR</name>
<evidence type="ECO:0000313" key="2">
    <source>
        <dbReference type="EMBL" id="MPC44550.1"/>
    </source>
</evidence>
<reference evidence="2 3" key="1">
    <citation type="submission" date="2019-05" db="EMBL/GenBank/DDBJ databases">
        <title>Another draft genome of Portunus trituberculatus and its Hox gene families provides insights of decapod evolution.</title>
        <authorList>
            <person name="Jeong J.-H."/>
            <person name="Song I."/>
            <person name="Kim S."/>
            <person name="Choi T."/>
            <person name="Kim D."/>
            <person name="Ryu S."/>
            <person name="Kim W."/>
        </authorList>
    </citation>
    <scope>NUCLEOTIDE SEQUENCE [LARGE SCALE GENOMIC DNA]</scope>
    <source>
        <tissue evidence="2">Muscle</tissue>
    </source>
</reference>
<organism evidence="2 3">
    <name type="scientific">Portunus trituberculatus</name>
    <name type="common">Swimming crab</name>
    <name type="synonym">Neptunus trituberculatus</name>
    <dbReference type="NCBI Taxonomy" id="210409"/>
    <lineage>
        <taxon>Eukaryota</taxon>
        <taxon>Metazoa</taxon>
        <taxon>Ecdysozoa</taxon>
        <taxon>Arthropoda</taxon>
        <taxon>Crustacea</taxon>
        <taxon>Multicrustacea</taxon>
        <taxon>Malacostraca</taxon>
        <taxon>Eumalacostraca</taxon>
        <taxon>Eucarida</taxon>
        <taxon>Decapoda</taxon>
        <taxon>Pleocyemata</taxon>
        <taxon>Brachyura</taxon>
        <taxon>Eubrachyura</taxon>
        <taxon>Portunoidea</taxon>
        <taxon>Portunidae</taxon>
        <taxon>Portuninae</taxon>
        <taxon>Portunus</taxon>
    </lineage>
</organism>
<dbReference type="Proteomes" id="UP000324222">
    <property type="component" value="Unassembled WGS sequence"/>
</dbReference>
<feature type="compositionally biased region" description="Low complexity" evidence="1">
    <location>
        <begin position="21"/>
        <end position="37"/>
    </location>
</feature>
<gene>
    <name evidence="2" type="ORF">E2C01_038224</name>
</gene>
<dbReference type="EMBL" id="VSRR010006334">
    <property type="protein sequence ID" value="MPC44550.1"/>
    <property type="molecule type" value="Genomic_DNA"/>
</dbReference>
<protein>
    <submittedName>
        <fullName evidence="2">Uncharacterized protein</fullName>
    </submittedName>
</protein>
<sequence>MALEGANMSPLLTSPLRPIETHPTLSSPHHFPLLSPSSLRDENTLTLILRFYVFASKISLDGKELKP</sequence>